<keyword evidence="2" id="KW-1133">Transmembrane helix</keyword>
<evidence type="ECO:0000313" key="4">
    <source>
        <dbReference type="Proteomes" id="UP000316079"/>
    </source>
</evidence>
<comment type="caution">
    <text evidence="3">The sequence shown here is derived from an EMBL/GenBank/DDBJ whole genome shotgun (WGS) entry which is preliminary data.</text>
</comment>
<protein>
    <submittedName>
        <fullName evidence="3">Uncharacterized protein</fullName>
    </submittedName>
</protein>
<evidence type="ECO:0000256" key="1">
    <source>
        <dbReference type="SAM" id="MobiDB-lite"/>
    </source>
</evidence>
<proteinExistence type="predicted"/>
<dbReference type="AlphaFoldDB" id="A0A553R0P0"/>
<feature type="region of interest" description="Disordered" evidence="1">
    <location>
        <begin position="313"/>
        <end position="339"/>
    </location>
</feature>
<feature type="transmembrane region" description="Helical" evidence="2">
    <location>
        <begin position="257"/>
        <end position="278"/>
    </location>
</feature>
<feature type="non-terminal residue" evidence="3">
    <location>
        <position position="1"/>
    </location>
</feature>
<organism evidence="3 4">
    <name type="scientific">Danionella cerebrum</name>
    <dbReference type="NCBI Taxonomy" id="2873325"/>
    <lineage>
        <taxon>Eukaryota</taxon>
        <taxon>Metazoa</taxon>
        <taxon>Chordata</taxon>
        <taxon>Craniata</taxon>
        <taxon>Vertebrata</taxon>
        <taxon>Euteleostomi</taxon>
        <taxon>Actinopterygii</taxon>
        <taxon>Neopterygii</taxon>
        <taxon>Teleostei</taxon>
        <taxon>Ostariophysi</taxon>
        <taxon>Cypriniformes</taxon>
        <taxon>Danionidae</taxon>
        <taxon>Danioninae</taxon>
        <taxon>Danionella</taxon>
    </lineage>
</organism>
<keyword evidence="2" id="KW-0812">Transmembrane</keyword>
<dbReference type="Proteomes" id="UP000316079">
    <property type="component" value="Unassembled WGS sequence"/>
</dbReference>
<name>A0A553R0P0_9TELE</name>
<reference evidence="3 4" key="1">
    <citation type="journal article" date="2019" name="Sci. Data">
        <title>Hybrid genome assembly and annotation of Danionella translucida.</title>
        <authorList>
            <person name="Kadobianskyi M."/>
            <person name="Schulze L."/>
            <person name="Schuelke M."/>
            <person name="Judkewitz B."/>
        </authorList>
    </citation>
    <scope>NUCLEOTIDE SEQUENCE [LARGE SCALE GENOMIC DNA]</scope>
    <source>
        <strain evidence="3 4">Bolton</strain>
    </source>
</reference>
<sequence length="339" mass="37979">TTTPLRLRQRSIYDTPRQKRVNTHSRVDPTPDTLTQIRCLTPSRLLYKLQKLLETPCKELLLKQSELIQKQPSFSFKESEEVSKRSFFLLSCVFTIPPAVPSVTEHNEPPEKCARLPRSPPALMGMKASGQEGRNQRKSGSHYKALQFSPRPLTLEPRECCNSDLVSAHGELLISSLQNVKELDELLLLGRPGNEHPMSAFSHMLMFGRYGESTVYEISNSHSLLQLLPPADPSLYPIVIMSFIADDVEIDPVTLNLIILIASYVILLLVFLISCILYDCQGKDPTKEYAPDPVPNMNAAPIRLVVMQSSPANAQPRWDHSKMVGSYDPASAEKKSTLV</sequence>
<keyword evidence="2" id="KW-0472">Membrane</keyword>
<gene>
    <name evidence="3" type="ORF">DNTS_022137</name>
</gene>
<keyword evidence="4" id="KW-1185">Reference proteome</keyword>
<accession>A0A553R0P0</accession>
<dbReference type="EMBL" id="SRMA01025351">
    <property type="protein sequence ID" value="TRY95741.1"/>
    <property type="molecule type" value="Genomic_DNA"/>
</dbReference>
<evidence type="ECO:0000313" key="3">
    <source>
        <dbReference type="EMBL" id="TRY95741.1"/>
    </source>
</evidence>
<evidence type="ECO:0000256" key="2">
    <source>
        <dbReference type="SAM" id="Phobius"/>
    </source>
</evidence>
<dbReference type="OrthoDB" id="186812at2759"/>